<dbReference type="PROSITE" id="PS00217">
    <property type="entry name" value="SUGAR_TRANSPORT_2"/>
    <property type="match status" value="1"/>
</dbReference>
<dbReference type="PhylomeDB" id="B3S928"/>
<feature type="transmembrane region" description="Helical" evidence="6">
    <location>
        <begin position="468"/>
        <end position="487"/>
    </location>
</feature>
<dbReference type="CTD" id="6757881"/>
<feature type="transmembrane region" description="Helical" evidence="6">
    <location>
        <begin position="110"/>
        <end position="132"/>
    </location>
</feature>
<feature type="transmembrane region" description="Helical" evidence="6">
    <location>
        <begin position="144"/>
        <end position="164"/>
    </location>
</feature>
<evidence type="ECO:0000256" key="4">
    <source>
        <dbReference type="ARBA" id="ARBA00022989"/>
    </source>
</evidence>
<dbReference type="PROSITE" id="PS00216">
    <property type="entry name" value="SUGAR_TRANSPORT_1"/>
    <property type="match status" value="1"/>
</dbReference>
<accession>B3S928</accession>
<evidence type="ECO:0000313" key="9">
    <source>
        <dbReference type="Proteomes" id="UP000009022"/>
    </source>
</evidence>
<dbReference type="OrthoDB" id="10262656at2759"/>
<protein>
    <recommendedName>
        <fullName evidence="7">Major facilitator superfamily (MFS) profile domain-containing protein</fullName>
    </recommendedName>
</protein>
<name>B3S928_TRIAD</name>
<organism evidence="8 9">
    <name type="scientific">Trichoplax adhaerens</name>
    <name type="common">Trichoplax reptans</name>
    <dbReference type="NCBI Taxonomy" id="10228"/>
    <lineage>
        <taxon>Eukaryota</taxon>
        <taxon>Metazoa</taxon>
        <taxon>Placozoa</taxon>
        <taxon>Uniplacotomia</taxon>
        <taxon>Trichoplacea</taxon>
        <taxon>Trichoplacidae</taxon>
        <taxon>Trichoplax</taxon>
    </lineage>
</organism>
<keyword evidence="5 6" id="KW-0472">Membrane</keyword>
<dbReference type="Pfam" id="PF07690">
    <property type="entry name" value="MFS_1"/>
    <property type="match status" value="1"/>
</dbReference>
<dbReference type="GO" id="GO:0016020">
    <property type="term" value="C:membrane"/>
    <property type="evidence" value="ECO:0007669"/>
    <property type="project" value="UniProtKB-SubCell"/>
</dbReference>
<evidence type="ECO:0000256" key="2">
    <source>
        <dbReference type="ARBA" id="ARBA00022448"/>
    </source>
</evidence>
<feature type="transmembrane region" description="Helical" evidence="6">
    <location>
        <begin position="15"/>
        <end position="44"/>
    </location>
</feature>
<keyword evidence="3 6" id="KW-0812">Transmembrane</keyword>
<dbReference type="OMA" id="HAYCLEF"/>
<dbReference type="SUPFAM" id="SSF103473">
    <property type="entry name" value="MFS general substrate transporter"/>
    <property type="match status" value="1"/>
</dbReference>
<feature type="transmembrane region" description="Helical" evidence="6">
    <location>
        <begin position="380"/>
        <end position="399"/>
    </location>
</feature>
<dbReference type="eggNOG" id="KOG0255">
    <property type="taxonomic scope" value="Eukaryota"/>
</dbReference>
<dbReference type="EMBL" id="DS985257">
    <property type="protein sequence ID" value="EDV20727.1"/>
    <property type="molecule type" value="Genomic_DNA"/>
</dbReference>
<dbReference type="InterPro" id="IPR005829">
    <property type="entry name" value="Sugar_transporter_CS"/>
</dbReference>
<dbReference type="InParanoid" id="B3S928"/>
<evidence type="ECO:0000256" key="1">
    <source>
        <dbReference type="ARBA" id="ARBA00004141"/>
    </source>
</evidence>
<dbReference type="PROSITE" id="PS50850">
    <property type="entry name" value="MFS"/>
    <property type="match status" value="1"/>
</dbReference>
<feature type="transmembrane region" description="Helical" evidence="6">
    <location>
        <begin position="184"/>
        <end position="203"/>
    </location>
</feature>
<evidence type="ECO:0000259" key="7">
    <source>
        <dbReference type="PROSITE" id="PS50850"/>
    </source>
</evidence>
<dbReference type="STRING" id="10228.B3S928"/>
<feature type="transmembrane region" description="Helical" evidence="6">
    <location>
        <begin position="438"/>
        <end position="462"/>
    </location>
</feature>
<dbReference type="PANTHER" id="PTHR23511">
    <property type="entry name" value="SYNAPTIC VESICLE GLYCOPROTEIN 2"/>
    <property type="match status" value="1"/>
</dbReference>
<feature type="transmembrane region" description="Helical" evidence="6">
    <location>
        <begin position="405"/>
        <end position="426"/>
    </location>
</feature>
<dbReference type="RefSeq" id="XP_002116668.1">
    <property type="nucleotide sequence ID" value="XM_002116632.1"/>
</dbReference>
<dbReference type="HOGENOM" id="CLU_001265_46_15_1"/>
<evidence type="ECO:0000256" key="5">
    <source>
        <dbReference type="ARBA" id="ARBA00023136"/>
    </source>
</evidence>
<keyword evidence="9" id="KW-1185">Reference proteome</keyword>
<dbReference type="AlphaFoldDB" id="B3S928"/>
<evidence type="ECO:0000256" key="3">
    <source>
        <dbReference type="ARBA" id="ARBA00022692"/>
    </source>
</evidence>
<feature type="non-terminal residue" evidence="8">
    <location>
        <position position="1"/>
    </location>
</feature>
<gene>
    <name evidence="8" type="ORF">TRIADDRAFT_2343</name>
</gene>
<feature type="transmembrane region" description="Helical" evidence="6">
    <location>
        <begin position="283"/>
        <end position="304"/>
    </location>
</feature>
<feature type="transmembrane region" description="Helical" evidence="6">
    <location>
        <begin position="56"/>
        <end position="73"/>
    </location>
</feature>
<sequence>PLNLDEFIDEIEFGLFHFIIVVASGLCYSTVSLLTQAAGLVIIAACDLDTDNHNQIWWVLSNIIGTLIGSAILGRLSDAIGRRKILLLSTCLNLIVTILSAFAYNYILVLIFAIFNGIGFGGIFTSVHAYCLEFFPRKYRGKAIGCLTACIIFGSVYSSGMGYIILPHRFHAPLGKIYFSSWRLYLLVCTLPIIISFLLLLWAPDSLRFRIKRGEMEKVIRIINKIYRTNSYCHRDGHLYRLVTPPDLNKSQRKDNHDDKNIQLANEYSFKCHFSQIIQRQTLLKIIALSVTWFGYCFCFYGLWTMLPLLISFYLNGNTCSGHYHNFTTLFNNQENPGHSVCLNSQNRATLLIYVLFGNLLSIPVALICVLSINFIGRKWLFSFLAFLSSIIILLIWLIDTALSTLILACFFAGVLINGWIPLKLLSSESFPTEFRSTTLGIFTIFGGIGSLCGIFSFSSLFKTNCSASFILLIVNCLVSGLMPIIFRDT</sequence>
<comment type="subcellular location">
    <subcellularLocation>
        <location evidence="1">Membrane</location>
        <topology evidence="1">Multi-pass membrane protein</topology>
    </subcellularLocation>
</comment>
<keyword evidence="4 6" id="KW-1133">Transmembrane helix</keyword>
<evidence type="ECO:0000313" key="8">
    <source>
        <dbReference type="EMBL" id="EDV20727.1"/>
    </source>
</evidence>
<feature type="transmembrane region" description="Helical" evidence="6">
    <location>
        <begin position="351"/>
        <end position="373"/>
    </location>
</feature>
<reference evidence="8 9" key="1">
    <citation type="journal article" date="2008" name="Nature">
        <title>The Trichoplax genome and the nature of placozoans.</title>
        <authorList>
            <person name="Srivastava M."/>
            <person name="Begovic E."/>
            <person name="Chapman J."/>
            <person name="Putnam N.H."/>
            <person name="Hellsten U."/>
            <person name="Kawashima T."/>
            <person name="Kuo A."/>
            <person name="Mitros T."/>
            <person name="Salamov A."/>
            <person name="Carpenter M.L."/>
            <person name="Signorovitch A.Y."/>
            <person name="Moreno M.A."/>
            <person name="Kamm K."/>
            <person name="Grimwood J."/>
            <person name="Schmutz J."/>
            <person name="Shapiro H."/>
            <person name="Grigoriev I.V."/>
            <person name="Buss L.W."/>
            <person name="Schierwater B."/>
            <person name="Dellaporta S.L."/>
            <person name="Rokhsar D.S."/>
        </authorList>
    </citation>
    <scope>NUCLEOTIDE SEQUENCE [LARGE SCALE GENOMIC DNA]</scope>
    <source>
        <strain evidence="8 9">Grell-BS-1999</strain>
    </source>
</reference>
<feature type="non-terminal residue" evidence="8">
    <location>
        <position position="490"/>
    </location>
</feature>
<dbReference type="InterPro" id="IPR020846">
    <property type="entry name" value="MFS_dom"/>
</dbReference>
<dbReference type="Gene3D" id="1.20.1250.20">
    <property type="entry name" value="MFS general substrate transporter like domains"/>
    <property type="match status" value="1"/>
</dbReference>
<keyword evidence="2" id="KW-0813">Transport</keyword>
<dbReference type="KEGG" id="tad:TRIADDRAFT_2343"/>
<feature type="transmembrane region" description="Helical" evidence="6">
    <location>
        <begin position="85"/>
        <end position="104"/>
    </location>
</feature>
<dbReference type="PANTHER" id="PTHR23511:SF34">
    <property type="entry name" value="SYNAPTIC VESICLE GLYCOPROTEIN 2"/>
    <property type="match status" value="1"/>
</dbReference>
<dbReference type="InterPro" id="IPR011701">
    <property type="entry name" value="MFS"/>
</dbReference>
<dbReference type="InterPro" id="IPR036259">
    <property type="entry name" value="MFS_trans_sf"/>
</dbReference>
<dbReference type="GeneID" id="6757881"/>
<evidence type="ECO:0000256" key="6">
    <source>
        <dbReference type="SAM" id="Phobius"/>
    </source>
</evidence>
<dbReference type="GO" id="GO:0022857">
    <property type="term" value="F:transmembrane transporter activity"/>
    <property type="evidence" value="ECO:0007669"/>
    <property type="project" value="InterPro"/>
</dbReference>
<proteinExistence type="predicted"/>
<dbReference type="Proteomes" id="UP000009022">
    <property type="component" value="Unassembled WGS sequence"/>
</dbReference>
<feature type="domain" description="Major facilitator superfamily (MFS) profile" evidence="7">
    <location>
        <begin position="1"/>
        <end position="490"/>
    </location>
</feature>